<dbReference type="EMBL" id="UINC01156953">
    <property type="protein sequence ID" value="SVD53663.1"/>
    <property type="molecule type" value="Genomic_DNA"/>
</dbReference>
<dbReference type="Gene3D" id="3.40.50.1470">
    <property type="entry name" value="Peptidyl-tRNA hydrolase"/>
    <property type="match status" value="1"/>
</dbReference>
<dbReference type="AlphaFoldDB" id="A0A382W4I6"/>
<keyword evidence="3" id="KW-0378">Hydrolase</keyword>
<gene>
    <name evidence="6" type="ORF">METZ01_LOCUS406517</name>
</gene>
<evidence type="ECO:0000256" key="1">
    <source>
        <dbReference type="ARBA" id="ARBA00013260"/>
    </source>
</evidence>
<dbReference type="EC" id="3.1.1.29" evidence="1"/>
<comment type="similarity">
    <text evidence="5">Belongs to the PTH family.</text>
</comment>
<accession>A0A382W4I6</accession>
<proteinExistence type="inferred from homology"/>
<evidence type="ECO:0000256" key="5">
    <source>
        <dbReference type="ARBA" id="ARBA00038063"/>
    </source>
</evidence>
<dbReference type="InterPro" id="IPR036416">
    <property type="entry name" value="Pept_tRNA_hydro_sf"/>
</dbReference>
<dbReference type="InterPro" id="IPR001328">
    <property type="entry name" value="Pept_tRNA_hydro"/>
</dbReference>
<evidence type="ECO:0000313" key="6">
    <source>
        <dbReference type="EMBL" id="SVD53663.1"/>
    </source>
</evidence>
<keyword evidence="2" id="KW-0820">tRNA-binding</keyword>
<dbReference type="Pfam" id="PF01195">
    <property type="entry name" value="Pept_tRNA_hydro"/>
    <property type="match status" value="1"/>
</dbReference>
<protein>
    <recommendedName>
        <fullName evidence="1">peptidyl-tRNA hydrolase</fullName>
        <ecNumber evidence="1">3.1.1.29</ecNumber>
    </recommendedName>
</protein>
<dbReference type="PANTHER" id="PTHR17224">
    <property type="entry name" value="PEPTIDYL-TRNA HYDROLASE"/>
    <property type="match status" value="1"/>
</dbReference>
<dbReference type="PROSITE" id="PS01195">
    <property type="entry name" value="PEPT_TRNA_HYDROL_1"/>
    <property type="match status" value="1"/>
</dbReference>
<dbReference type="GO" id="GO:0000049">
    <property type="term" value="F:tRNA binding"/>
    <property type="evidence" value="ECO:0007669"/>
    <property type="project" value="UniProtKB-KW"/>
</dbReference>
<evidence type="ECO:0000256" key="2">
    <source>
        <dbReference type="ARBA" id="ARBA00022555"/>
    </source>
</evidence>
<sequence length="126" mass="13467">MSTKASQVHDDVNAVGEARPRLICGLGNPGAKYVGTRHNIGVSCLDELAVAYSLASGPKKSSESTFKEIEIDGNKIVLAYPTSFYNETGLGLAEKIRKQGIRPSEVVVICDDIDLSAGEVRMRLTG</sequence>
<evidence type="ECO:0000256" key="3">
    <source>
        <dbReference type="ARBA" id="ARBA00022801"/>
    </source>
</evidence>
<dbReference type="PANTHER" id="PTHR17224:SF1">
    <property type="entry name" value="PEPTIDYL-TRNA HYDROLASE"/>
    <property type="match status" value="1"/>
</dbReference>
<organism evidence="6">
    <name type="scientific">marine metagenome</name>
    <dbReference type="NCBI Taxonomy" id="408172"/>
    <lineage>
        <taxon>unclassified sequences</taxon>
        <taxon>metagenomes</taxon>
        <taxon>ecological metagenomes</taxon>
    </lineage>
</organism>
<dbReference type="InterPro" id="IPR018171">
    <property type="entry name" value="Pept_tRNA_hydro_CS"/>
</dbReference>
<feature type="non-terminal residue" evidence="6">
    <location>
        <position position="126"/>
    </location>
</feature>
<dbReference type="GO" id="GO:0004045">
    <property type="term" value="F:peptidyl-tRNA hydrolase activity"/>
    <property type="evidence" value="ECO:0007669"/>
    <property type="project" value="UniProtKB-EC"/>
</dbReference>
<evidence type="ECO:0000256" key="4">
    <source>
        <dbReference type="ARBA" id="ARBA00022884"/>
    </source>
</evidence>
<dbReference type="SUPFAM" id="SSF53178">
    <property type="entry name" value="Peptidyl-tRNA hydrolase-like"/>
    <property type="match status" value="1"/>
</dbReference>
<keyword evidence="4" id="KW-0694">RNA-binding</keyword>
<name>A0A382W4I6_9ZZZZ</name>
<reference evidence="6" key="1">
    <citation type="submission" date="2018-05" db="EMBL/GenBank/DDBJ databases">
        <authorList>
            <person name="Lanie J.A."/>
            <person name="Ng W.-L."/>
            <person name="Kazmierczak K.M."/>
            <person name="Andrzejewski T.M."/>
            <person name="Davidsen T.M."/>
            <person name="Wayne K.J."/>
            <person name="Tettelin H."/>
            <person name="Glass J.I."/>
            <person name="Rusch D."/>
            <person name="Podicherti R."/>
            <person name="Tsui H.-C.T."/>
            <person name="Winkler M.E."/>
        </authorList>
    </citation>
    <scope>NUCLEOTIDE SEQUENCE</scope>
</reference>